<evidence type="ECO:0000256" key="5">
    <source>
        <dbReference type="ARBA" id="ARBA00022989"/>
    </source>
</evidence>
<dbReference type="Pfam" id="PF07690">
    <property type="entry name" value="MFS_1"/>
    <property type="match status" value="1"/>
</dbReference>
<evidence type="ECO:0000256" key="4">
    <source>
        <dbReference type="ARBA" id="ARBA00022692"/>
    </source>
</evidence>
<evidence type="ECO:0000256" key="8">
    <source>
        <dbReference type="SAM" id="Phobius"/>
    </source>
</evidence>
<dbReference type="GO" id="GO:0005886">
    <property type="term" value="C:plasma membrane"/>
    <property type="evidence" value="ECO:0007669"/>
    <property type="project" value="UniProtKB-SubCell"/>
</dbReference>
<feature type="transmembrane region" description="Helical" evidence="8">
    <location>
        <begin position="51"/>
        <end position="68"/>
    </location>
</feature>
<accession>A0A646KTW6</accession>
<evidence type="ECO:0000313" key="9">
    <source>
        <dbReference type="EMBL" id="MQT05548.1"/>
    </source>
</evidence>
<evidence type="ECO:0000313" key="10">
    <source>
        <dbReference type="Proteomes" id="UP000419138"/>
    </source>
</evidence>
<dbReference type="InterPro" id="IPR011701">
    <property type="entry name" value="MFS"/>
</dbReference>
<organism evidence="9 10">
    <name type="scientific">Streptomyces jumonjinensis</name>
    <dbReference type="NCBI Taxonomy" id="1945"/>
    <lineage>
        <taxon>Bacteria</taxon>
        <taxon>Bacillati</taxon>
        <taxon>Actinomycetota</taxon>
        <taxon>Actinomycetes</taxon>
        <taxon>Kitasatosporales</taxon>
        <taxon>Streptomycetaceae</taxon>
        <taxon>Streptomyces</taxon>
    </lineage>
</organism>
<keyword evidence="5 8" id="KW-1133">Transmembrane helix</keyword>
<name>A0A646KTW6_STRJU</name>
<dbReference type="PANTHER" id="PTHR23513">
    <property type="entry name" value="INTEGRAL MEMBRANE EFFLUX PROTEIN-RELATED"/>
    <property type="match status" value="1"/>
</dbReference>
<keyword evidence="3" id="KW-1003">Cell membrane</keyword>
<dbReference type="AlphaFoldDB" id="A0A646KTW6"/>
<feature type="transmembrane region" description="Helical" evidence="8">
    <location>
        <begin position="345"/>
        <end position="365"/>
    </location>
</feature>
<dbReference type="RefSeq" id="WP_153527104.1">
    <property type="nucleotide sequence ID" value="NZ_JBEPDZ010000015.1"/>
</dbReference>
<dbReference type="InterPro" id="IPR036259">
    <property type="entry name" value="MFS_trans_sf"/>
</dbReference>
<dbReference type="GO" id="GO:0022857">
    <property type="term" value="F:transmembrane transporter activity"/>
    <property type="evidence" value="ECO:0007669"/>
    <property type="project" value="InterPro"/>
</dbReference>
<keyword evidence="6 8" id="KW-0472">Membrane</keyword>
<reference evidence="9 10" key="1">
    <citation type="submission" date="2019-05" db="EMBL/GenBank/DDBJ databases">
        <title>Comparative genomics and metabolomics analyses of clavulanic acid producing Streptomyces species provides insight into specialized metabolism and evolution of beta-lactam biosynthetic gene clusters.</title>
        <authorList>
            <person name="Moore M.A."/>
            <person name="Cruz-Morales P."/>
            <person name="Barona Gomez F."/>
            <person name="Kapil T."/>
        </authorList>
    </citation>
    <scope>NUCLEOTIDE SEQUENCE [LARGE SCALE GENOMIC DNA]</scope>
    <source>
        <strain evidence="9 10">NRRL 5741</strain>
    </source>
</reference>
<proteinExistence type="predicted"/>
<feature type="transmembrane region" description="Helical" evidence="8">
    <location>
        <begin position="249"/>
        <end position="271"/>
    </location>
</feature>
<feature type="transmembrane region" description="Helical" evidence="8">
    <location>
        <begin position="309"/>
        <end position="338"/>
    </location>
</feature>
<evidence type="ECO:0000256" key="3">
    <source>
        <dbReference type="ARBA" id="ARBA00022475"/>
    </source>
</evidence>
<keyword evidence="2" id="KW-0813">Transport</keyword>
<protein>
    <submittedName>
        <fullName evidence="9">MFS transporter</fullName>
    </submittedName>
</protein>
<gene>
    <name evidence="9" type="ORF">FF041_37300</name>
</gene>
<evidence type="ECO:0000256" key="6">
    <source>
        <dbReference type="ARBA" id="ARBA00023136"/>
    </source>
</evidence>
<dbReference type="Gene3D" id="1.20.1250.20">
    <property type="entry name" value="MFS general substrate transporter like domains"/>
    <property type="match status" value="1"/>
</dbReference>
<feature type="region of interest" description="Disordered" evidence="7">
    <location>
        <begin position="398"/>
        <end position="417"/>
    </location>
</feature>
<feature type="transmembrane region" description="Helical" evidence="8">
    <location>
        <begin position="138"/>
        <end position="159"/>
    </location>
</feature>
<evidence type="ECO:0000256" key="7">
    <source>
        <dbReference type="SAM" id="MobiDB-lite"/>
    </source>
</evidence>
<dbReference type="EMBL" id="VCLA01000204">
    <property type="protein sequence ID" value="MQT05548.1"/>
    <property type="molecule type" value="Genomic_DNA"/>
</dbReference>
<keyword evidence="4 8" id="KW-0812">Transmembrane</keyword>
<evidence type="ECO:0000256" key="1">
    <source>
        <dbReference type="ARBA" id="ARBA00004429"/>
    </source>
</evidence>
<comment type="caution">
    <text evidence="9">The sequence shown here is derived from an EMBL/GenBank/DDBJ whole genome shotgun (WGS) entry which is preliminary data.</text>
</comment>
<keyword evidence="10" id="KW-1185">Reference proteome</keyword>
<feature type="transmembrane region" description="Helical" evidence="8">
    <location>
        <begin position="15"/>
        <end position="39"/>
    </location>
</feature>
<feature type="transmembrane region" description="Helical" evidence="8">
    <location>
        <begin position="104"/>
        <end position="126"/>
    </location>
</feature>
<comment type="subcellular location">
    <subcellularLocation>
        <location evidence="1">Cell inner membrane</location>
        <topology evidence="1">Multi-pass membrane protein</topology>
    </subcellularLocation>
</comment>
<feature type="transmembrane region" description="Helical" evidence="8">
    <location>
        <begin position="215"/>
        <end position="237"/>
    </location>
</feature>
<feature type="transmembrane region" description="Helical" evidence="8">
    <location>
        <begin position="80"/>
        <end position="98"/>
    </location>
</feature>
<dbReference type="PANTHER" id="PTHR23513:SF9">
    <property type="entry name" value="ENTEROBACTIN EXPORTER ENTS"/>
    <property type="match status" value="1"/>
</dbReference>
<feature type="transmembrane region" description="Helical" evidence="8">
    <location>
        <begin position="165"/>
        <end position="186"/>
    </location>
</feature>
<dbReference type="SUPFAM" id="SSF103473">
    <property type="entry name" value="MFS general substrate transporter"/>
    <property type="match status" value="1"/>
</dbReference>
<sequence>MSLLSLASLTSDTRLLLAGHAVSALGSGLTLALTAIVLYGAEHAGPTGVTWYFLVLGIAGAAGPWPALRATDRLPPARVIALALTAQAAGVAWLPFAHGLGETLVSAALCGAGAGAAYSALAPLLVSAQRGRRLEAAFAARSTVLHLGLAAGVVLSAAALTGPAAMTRTVFLLDAVSYLAFAALLWSRAARFPAPPTRPGGRTADRRALLRNRAFVGLLTAHVAFVLFGMALLDTAIPLLLVTRLGQPPWAMGLLLALVMAGTVAGALPTARLLLRVDPALRLPLTGAAGTAGYALLAVAALIPGTARTALLVAAAALFAATACAFAGCFQPLVYAAVGPERHSAASALVSSSYNIALLAGPPLGVFMAGALPPAVCALLWACGMAALGAAPALTSPTLPAPEPAPPAADTTERERR</sequence>
<evidence type="ECO:0000256" key="2">
    <source>
        <dbReference type="ARBA" id="ARBA00022448"/>
    </source>
</evidence>
<dbReference type="Proteomes" id="UP000419138">
    <property type="component" value="Unassembled WGS sequence"/>
</dbReference>
<feature type="transmembrane region" description="Helical" evidence="8">
    <location>
        <begin position="283"/>
        <end position="303"/>
    </location>
</feature>